<keyword evidence="3" id="KW-0813">Transport</keyword>
<sequence>MDAVDAALAPVSDELVAMLHQLASPDNEARKAAEARLNDHWLGAQPHLLLTGLSKVMLRHASVQLRAFSAVLLRRMALKIHADDSGRVASHWLTVPAACRQYCEHALLESLEKENESSVKHKVSDAISEIAKHVLSRSERWDGLLDAIAACMKSPIASHRENALRILADVPRIVPLESFQQILDLYKASLADPTAEVRLNAIAATVAFLKRMQMSEPEASGQVLDTVSAQLVPLIMNAVNVLATDNQEDELLKAITQLIDLTEYLPKAFRPILEHVVTFMSQLMNNTEFDEPVRHIGLELLLALAERAPGMCRKVKSFTPTTISIALNWMTHLEDEASWYVADADDYDESSDACIGEQAMDRLARSIGPKSVLPVTFHLLPAMLNSPEWQQRHAALMAISSIGEGCQKVMQGDLGSVVDLVHKHLADPHPRVRYAACNAIGQMCTDFGPQIQTDYHHVVLTHLVPLLDDQQFPRVQAHAAAALINFCECAGPEIMEPWLDHIVQKLITLLNQGKIFLQQQAITTLATVADSAGPQFVRFYPSIMPVLFNILRQATTDAFQLLRGKTLECASLMALAVGRETFLPDAPAFIQILSESQKQIDANPPEDDTQITYLHAAWARVCKILGQDFVPYLDLVIPSLLVSAQLKPDFAIIQSPEEAEEKAQDDDSWEFLEIDGQRIGIRTANMEEKCTACEMLVCYARDLGEGFVKYAPKVMTVAVPLLKFYFHDGVRAAAATLIPHLFQSWIKAGTPIDTVLPIFHESAHEILTCLISDPDPEFIGQLCCAFYESLQLFSAYPQALTDDHLKTFTEAVVNQLQEYVARLAERTETRGEDGHDAEDEEALQEDESTDEGLLAELSRVVHEVIKHQGPRFAASFAPLKPMLDQLVQANDPRARQWAICVYDDMIEFLGPESVHFAPSFSPVILAGLTDAQSADVRQSSCYGVGVMAAKAGPAYLDVCVEALPQLFQLVQHADARAEAHALVTDNALAAIGKICRAFGASGRFNLPEVHAAWINALPILEDDEEAAGVCEYLLELVLSGQPNIRALLPQIKQSLETMVQREALLADHEDVRNKVIGFLTSH</sequence>
<evidence type="ECO:0000256" key="1">
    <source>
        <dbReference type="ARBA" id="ARBA00004123"/>
    </source>
</evidence>
<dbReference type="STRING" id="1555241.A0A4V1IV02"/>
<dbReference type="InterPro" id="IPR057672">
    <property type="entry name" value="TPR_IPO4/5"/>
</dbReference>
<dbReference type="InterPro" id="IPR041389">
    <property type="entry name" value="Importin_rep_6"/>
</dbReference>
<reference evidence="11" key="1">
    <citation type="journal article" date="2018" name="Nat. Microbiol.">
        <title>Leveraging single-cell genomics to expand the fungal tree of life.</title>
        <authorList>
            <person name="Ahrendt S.R."/>
            <person name="Quandt C.A."/>
            <person name="Ciobanu D."/>
            <person name="Clum A."/>
            <person name="Salamov A."/>
            <person name="Andreopoulos B."/>
            <person name="Cheng J.F."/>
            <person name="Woyke T."/>
            <person name="Pelin A."/>
            <person name="Henrissat B."/>
            <person name="Reynolds N.K."/>
            <person name="Benny G.L."/>
            <person name="Smith M.E."/>
            <person name="James T.Y."/>
            <person name="Grigoriev I.V."/>
        </authorList>
    </citation>
    <scope>NUCLEOTIDE SEQUENCE [LARGE SCALE GENOMIC DNA]</scope>
    <source>
        <strain evidence="11">ATCC 52028</strain>
    </source>
</reference>
<keyword evidence="11" id="KW-1185">Reference proteome</keyword>
<dbReference type="InterPro" id="IPR011989">
    <property type="entry name" value="ARM-like"/>
</dbReference>
<name>A0A4V1IV02_9FUNG</name>
<dbReference type="Pfam" id="PF13646">
    <property type="entry name" value="HEAT_2"/>
    <property type="match status" value="1"/>
</dbReference>
<dbReference type="Pfam" id="PF18829">
    <property type="entry name" value="Importin_rep_6"/>
    <property type="match status" value="1"/>
</dbReference>
<evidence type="ECO:0000256" key="3">
    <source>
        <dbReference type="ARBA" id="ARBA00022448"/>
    </source>
</evidence>
<dbReference type="SMART" id="SM01349">
    <property type="entry name" value="TOG"/>
    <property type="match status" value="1"/>
</dbReference>
<dbReference type="Gene3D" id="1.25.10.10">
    <property type="entry name" value="Leucine-rich Repeat Variant"/>
    <property type="match status" value="1"/>
</dbReference>
<dbReference type="AlphaFoldDB" id="A0A4V1IV02"/>
<feature type="region of interest" description="Disordered" evidence="8">
    <location>
        <begin position="826"/>
        <end position="850"/>
    </location>
</feature>
<gene>
    <name evidence="10" type="ORF">CXG81DRAFT_10876</name>
</gene>
<dbReference type="GO" id="GO:0005634">
    <property type="term" value="C:nucleus"/>
    <property type="evidence" value="ECO:0007669"/>
    <property type="project" value="UniProtKB-SubCell"/>
</dbReference>
<organism evidence="10 11">
    <name type="scientific">Caulochytrium protostelioides</name>
    <dbReference type="NCBI Taxonomy" id="1555241"/>
    <lineage>
        <taxon>Eukaryota</taxon>
        <taxon>Fungi</taxon>
        <taxon>Fungi incertae sedis</taxon>
        <taxon>Chytridiomycota</taxon>
        <taxon>Chytridiomycota incertae sedis</taxon>
        <taxon>Chytridiomycetes</taxon>
        <taxon>Caulochytriales</taxon>
        <taxon>Caulochytriaceae</taxon>
        <taxon>Caulochytrium</taxon>
    </lineage>
</organism>
<dbReference type="SUPFAM" id="SSF48371">
    <property type="entry name" value="ARM repeat"/>
    <property type="match status" value="2"/>
</dbReference>
<dbReference type="InterPro" id="IPR041653">
    <property type="entry name" value="Importin_rep_4"/>
</dbReference>
<evidence type="ECO:0000313" key="11">
    <source>
        <dbReference type="Proteomes" id="UP000274922"/>
    </source>
</evidence>
<proteinExistence type="predicted"/>
<evidence type="ECO:0000256" key="6">
    <source>
        <dbReference type="ARBA" id="ARBA00022927"/>
    </source>
</evidence>
<feature type="compositionally biased region" description="Acidic residues" evidence="8">
    <location>
        <begin position="835"/>
        <end position="850"/>
    </location>
</feature>
<evidence type="ECO:0000256" key="4">
    <source>
        <dbReference type="ARBA" id="ARBA00022490"/>
    </source>
</evidence>
<evidence type="ECO:0000313" key="10">
    <source>
        <dbReference type="EMBL" id="RKP02349.1"/>
    </source>
</evidence>
<evidence type="ECO:0000256" key="7">
    <source>
        <dbReference type="ARBA" id="ARBA00023242"/>
    </source>
</evidence>
<dbReference type="GO" id="GO:0005737">
    <property type="term" value="C:cytoplasm"/>
    <property type="evidence" value="ECO:0007669"/>
    <property type="project" value="UniProtKB-SubCell"/>
</dbReference>
<dbReference type="PANTHER" id="PTHR10527">
    <property type="entry name" value="IMPORTIN BETA"/>
    <property type="match status" value="1"/>
</dbReference>
<dbReference type="InterPro" id="IPR016024">
    <property type="entry name" value="ARM-type_fold"/>
</dbReference>
<keyword evidence="7" id="KW-0539">Nucleus</keyword>
<dbReference type="Proteomes" id="UP000274922">
    <property type="component" value="Unassembled WGS sequence"/>
</dbReference>
<keyword evidence="6" id="KW-0653">Protein transport</keyword>
<dbReference type="InterPro" id="IPR034085">
    <property type="entry name" value="TOG"/>
</dbReference>
<keyword evidence="4" id="KW-0963">Cytoplasm</keyword>
<dbReference type="OrthoDB" id="543373at2759"/>
<keyword evidence="5" id="KW-0677">Repeat</keyword>
<dbReference type="GO" id="GO:0006606">
    <property type="term" value="P:protein import into nucleus"/>
    <property type="evidence" value="ECO:0007669"/>
    <property type="project" value="InterPro"/>
</dbReference>
<dbReference type="InterPro" id="IPR040122">
    <property type="entry name" value="Importin_beta"/>
</dbReference>
<evidence type="ECO:0000256" key="2">
    <source>
        <dbReference type="ARBA" id="ARBA00004496"/>
    </source>
</evidence>
<dbReference type="EMBL" id="ML014146">
    <property type="protein sequence ID" value="RKP02349.1"/>
    <property type="molecule type" value="Genomic_DNA"/>
</dbReference>
<dbReference type="Pfam" id="PF25780">
    <property type="entry name" value="TPR_IPO5"/>
    <property type="match status" value="1"/>
</dbReference>
<dbReference type="Pfam" id="PF18808">
    <property type="entry name" value="Importin_rep_4"/>
    <property type="match status" value="1"/>
</dbReference>
<accession>A0A4V1IV02</accession>
<comment type="subcellular location">
    <subcellularLocation>
        <location evidence="2">Cytoplasm</location>
    </subcellularLocation>
    <subcellularLocation>
        <location evidence="1">Nucleus</location>
    </subcellularLocation>
</comment>
<evidence type="ECO:0000256" key="8">
    <source>
        <dbReference type="SAM" id="MobiDB-lite"/>
    </source>
</evidence>
<protein>
    <recommendedName>
        <fullName evidence="9">TOG domain-containing protein</fullName>
    </recommendedName>
</protein>
<evidence type="ECO:0000256" key="5">
    <source>
        <dbReference type="ARBA" id="ARBA00022737"/>
    </source>
</evidence>
<feature type="domain" description="TOG" evidence="9">
    <location>
        <begin position="358"/>
        <end position="606"/>
    </location>
</feature>
<evidence type="ECO:0000259" key="9">
    <source>
        <dbReference type="SMART" id="SM01349"/>
    </source>
</evidence>